<dbReference type="InterPro" id="IPR019446">
    <property type="entry name" value="BMT5-like"/>
</dbReference>
<feature type="region of interest" description="Disordered" evidence="3">
    <location>
        <begin position="246"/>
        <end position="266"/>
    </location>
</feature>
<dbReference type="GO" id="GO:0005739">
    <property type="term" value="C:mitochondrion"/>
    <property type="evidence" value="ECO:0007669"/>
    <property type="project" value="TreeGrafter"/>
</dbReference>
<dbReference type="Gene3D" id="3.90.226.10">
    <property type="entry name" value="2-enoyl-CoA Hydratase, Chain A, domain 1"/>
    <property type="match status" value="1"/>
</dbReference>
<dbReference type="InterPro" id="IPR018376">
    <property type="entry name" value="Enoyl-CoA_hyd/isom_CS"/>
</dbReference>
<dbReference type="InterPro" id="IPR001753">
    <property type="entry name" value="Enoyl-CoA_hydra/iso"/>
</dbReference>
<proteinExistence type="inferred from homology"/>
<feature type="compositionally biased region" description="Basic and acidic residues" evidence="3">
    <location>
        <begin position="24"/>
        <end position="38"/>
    </location>
</feature>
<dbReference type="AlphaFoldDB" id="A0AAD7XEM6"/>
<feature type="region of interest" description="Disordered" evidence="3">
    <location>
        <begin position="193"/>
        <end position="222"/>
    </location>
</feature>
<gene>
    <name evidence="5" type="ORF">ONZ51_g2276</name>
</gene>
<feature type="domain" description="25S rRNA (uridine-N(3))-methyltransferase BMT5-like" evidence="4">
    <location>
        <begin position="64"/>
        <end position="251"/>
    </location>
</feature>
<dbReference type="GO" id="GO:0006635">
    <property type="term" value="P:fatty acid beta-oxidation"/>
    <property type="evidence" value="ECO:0007669"/>
    <property type="project" value="TreeGrafter"/>
</dbReference>
<feature type="region of interest" description="Disordered" evidence="3">
    <location>
        <begin position="1"/>
        <end position="52"/>
    </location>
</feature>
<dbReference type="Pfam" id="PF10354">
    <property type="entry name" value="BMT5-like"/>
    <property type="match status" value="1"/>
</dbReference>
<keyword evidence="6" id="KW-1185">Reference proteome</keyword>
<dbReference type="Pfam" id="PF00378">
    <property type="entry name" value="ECH_1"/>
    <property type="match status" value="1"/>
</dbReference>
<sequence>MAKGSKKTSLKAALASQQSRLKKKQDAAHAAQHADRMKASAQAKTKGKAPMRPTIPFSATDNILLIGEGNFSYARAMALHPPQALEFLPASNITATAYDTEEECYAKYPEAREIVSELRSKGVEVLFRVDATKLEKCHALKGRTFDRIVWNFPHAGKGITDQDRNILSNQVLILGFLRSVAPFLATGPVPVVHKARKRKRDPDDDGSDDEAVENDDADHVDTSRKGRGTILITLRNVPPYTLWDLPKLAKSPPPPTSAGQPSNPKYTLLRSENVHMVKERLVKEERIAHGSSVCKVDMCCMASFLGALHEGQLTIDHDTLGYLHTPSGCSQHSVTGIFTFDHCVLLTRVMAKATSAAALQPPAHSNEIKVSFPQDHVMLLTFNRPKSLNAVTPTMTDDIKAVLDWFDDEPSLWIVIITGEGRAFCAGADLIEWNKRQAGGGAEEDQKRIIRDLDGFASISRRYTSSKPIIAAVNGGAYGGGVEIILNCDLVIASEDAMLALPEVKRGVVAVQGGMPRLSRIAGHQLASEMLLLGRPITAKDAATRFGFVNKVVPKTEVLSTALAWAAEIAQNSPDAVQSTKRALLLATRNGSVEDAVVAHVNSKESKRAFTSENIQEGLRAFTEKRKPAWKNPAKL</sequence>
<dbReference type="PANTHER" id="PTHR11941:SF158">
    <property type="entry name" value="ENOYL-COA HYDRATASE (AFU_ORTHOLOGUE AFUA_2G10650)"/>
    <property type="match status" value="1"/>
</dbReference>
<dbReference type="PANTHER" id="PTHR11941">
    <property type="entry name" value="ENOYL-COA HYDRATASE-RELATED"/>
    <property type="match status" value="1"/>
</dbReference>
<dbReference type="GO" id="GO:0070475">
    <property type="term" value="P:rRNA base methylation"/>
    <property type="evidence" value="ECO:0007669"/>
    <property type="project" value="InterPro"/>
</dbReference>
<accession>A0AAD7XEM6</accession>
<protein>
    <recommendedName>
        <fullName evidence="4">25S rRNA (uridine-N(3))-methyltransferase BMT5-like domain-containing protein</fullName>
    </recommendedName>
</protein>
<feature type="compositionally biased region" description="Acidic residues" evidence="3">
    <location>
        <begin position="203"/>
        <end position="216"/>
    </location>
</feature>
<dbReference type="SUPFAM" id="SSF52096">
    <property type="entry name" value="ClpP/crotonase"/>
    <property type="match status" value="1"/>
</dbReference>
<comment type="similarity">
    <text evidence="1 2">Belongs to the enoyl-CoA hydratase/isomerase family.</text>
</comment>
<dbReference type="PROSITE" id="PS00166">
    <property type="entry name" value="ENOYL_COA_HYDRATASE"/>
    <property type="match status" value="1"/>
</dbReference>
<organism evidence="5 6">
    <name type="scientific">Trametes cubensis</name>
    <dbReference type="NCBI Taxonomy" id="1111947"/>
    <lineage>
        <taxon>Eukaryota</taxon>
        <taxon>Fungi</taxon>
        <taxon>Dikarya</taxon>
        <taxon>Basidiomycota</taxon>
        <taxon>Agaricomycotina</taxon>
        <taxon>Agaricomycetes</taxon>
        <taxon>Polyporales</taxon>
        <taxon>Polyporaceae</taxon>
        <taxon>Trametes</taxon>
    </lineage>
</organism>
<evidence type="ECO:0000313" key="5">
    <source>
        <dbReference type="EMBL" id="KAJ8494510.1"/>
    </source>
</evidence>
<dbReference type="InterPro" id="IPR029045">
    <property type="entry name" value="ClpP/crotonase-like_dom_sf"/>
</dbReference>
<dbReference type="GO" id="GO:0070042">
    <property type="term" value="F:rRNA (uridine-N3-)-methyltransferase activity"/>
    <property type="evidence" value="ECO:0007669"/>
    <property type="project" value="InterPro"/>
</dbReference>
<dbReference type="Proteomes" id="UP001215151">
    <property type="component" value="Unassembled WGS sequence"/>
</dbReference>
<dbReference type="EMBL" id="JAPEVG010000035">
    <property type="protein sequence ID" value="KAJ8494510.1"/>
    <property type="molecule type" value="Genomic_DNA"/>
</dbReference>
<reference evidence="5" key="1">
    <citation type="submission" date="2022-11" db="EMBL/GenBank/DDBJ databases">
        <title>Genome Sequence of Cubamyces cubensis.</title>
        <authorList>
            <person name="Buettner E."/>
        </authorList>
    </citation>
    <scope>NUCLEOTIDE SEQUENCE</scope>
    <source>
        <strain evidence="5">MPL-01</strain>
    </source>
</reference>
<dbReference type="CDD" id="cd06558">
    <property type="entry name" value="crotonase-like"/>
    <property type="match status" value="1"/>
</dbReference>
<evidence type="ECO:0000256" key="2">
    <source>
        <dbReference type="RuleBase" id="RU003707"/>
    </source>
</evidence>
<evidence type="ECO:0000259" key="4">
    <source>
        <dbReference type="Pfam" id="PF10354"/>
    </source>
</evidence>
<evidence type="ECO:0000256" key="1">
    <source>
        <dbReference type="ARBA" id="ARBA00005254"/>
    </source>
</evidence>
<evidence type="ECO:0000256" key="3">
    <source>
        <dbReference type="SAM" id="MobiDB-lite"/>
    </source>
</evidence>
<name>A0AAD7XEM6_9APHY</name>
<evidence type="ECO:0000313" key="6">
    <source>
        <dbReference type="Proteomes" id="UP001215151"/>
    </source>
</evidence>
<comment type="caution">
    <text evidence="5">The sequence shown here is derived from an EMBL/GenBank/DDBJ whole genome shotgun (WGS) entry which is preliminary data.</text>
</comment>